<feature type="transmembrane region" description="Helical" evidence="9">
    <location>
        <begin position="311"/>
        <end position="329"/>
    </location>
</feature>
<protein>
    <submittedName>
        <fullName evidence="10">YeeE/YedE family protein</fullName>
    </submittedName>
</protein>
<keyword evidence="2" id="KW-0813">Transport</keyword>
<name>A0ABW2LE10_9PSEU</name>
<keyword evidence="11" id="KW-1185">Reference proteome</keyword>
<comment type="subcellular location">
    <subcellularLocation>
        <location evidence="1">Cell inner membrane</location>
        <topology evidence="1">Multi-pass membrane protein</topology>
    </subcellularLocation>
</comment>
<feature type="transmembrane region" description="Helical" evidence="9">
    <location>
        <begin position="48"/>
        <end position="67"/>
    </location>
</feature>
<evidence type="ECO:0000256" key="3">
    <source>
        <dbReference type="ARBA" id="ARBA00022475"/>
    </source>
</evidence>
<evidence type="ECO:0000256" key="4">
    <source>
        <dbReference type="ARBA" id="ARBA00022519"/>
    </source>
</evidence>
<evidence type="ECO:0000256" key="6">
    <source>
        <dbReference type="ARBA" id="ARBA00022989"/>
    </source>
</evidence>
<proteinExistence type="inferred from homology"/>
<evidence type="ECO:0000256" key="8">
    <source>
        <dbReference type="ARBA" id="ARBA00035655"/>
    </source>
</evidence>
<feature type="transmembrane region" description="Helical" evidence="9">
    <location>
        <begin position="122"/>
        <end position="147"/>
    </location>
</feature>
<evidence type="ECO:0000256" key="1">
    <source>
        <dbReference type="ARBA" id="ARBA00004429"/>
    </source>
</evidence>
<sequence>MSVVDTSRPAPPVRTAPPAQRGTVALGVVVAAVLALAVVDAAGWKLALLFGVGIALGLALFHSRFGFTSAWRQLVTVGQGRALRAHMLMLAVAVVLFAVVLGAGTSLSGAPEGLVEPAGLGVVLGAFLFGVGMQVGGSCASGTLFAVGSGQTAILLTLGGFIAGSVISAFISPWIALLQNTGPAVSFADTPLGYPGAVVISLVIIGAVVAISRFVERRRTPPPVDQPPTASGLSRVLRGSWPLWAGALVLAGLNALTLFISGGPWGITSAFGLWGAKLLDLVGVDISGAPFWQDPENAAKLSASVFADKTSVMNFGIMIGALIAAALAGGFRLHRRVPWRLAAGAVIGGVLMGIGARFAGGCNIGAYFSGIASFSLHGWLWGLVAIAGTYAGVALRPLFGLGNPKPSDSVC</sequence>
<feature type="transmembrane region" description="Helical" evidence="9">
    <location>
        <begin position="379"/>
        <end position="399"/>
    </location>
</feature>
<reference evidence="11" key="1">
    <citation type="journal article" date="2019" name="Int. J. Syst. Evol. Microbiol.">
        <title>The Global Catalogue of Microorganisms (GCM) 10K type strain sequencing project: providing services to taxonomists for standard genome sequencing and annotation.</title>
        <authorList>
            <consortium name="The Broad Institute Genomics Platform"/>
            <consortium name="The Broad Institute Genome Sequencing Center for Infectious Disease"/>
            <person name="Wu L."/>
            <person name="Ma J."/>
        </authorList>
    </citation>
    <scope>NUCLEOTIDE SEQUENCE [LARGE SCALE GENOMIC DNA]</scope>
    <source>
        <strain evidence="11">WLHS5</strain>
    </source>
</reference>
<dbReference type="Pfam" id="PF04143">
    <property type="entry name" value="Sulf_transp"/>
    <property type="match status" value="1"/>
</dbReference>
<feature type="transmembrane region" description="Helical" evidence="9">
    <location>
        <begin position="88"/>
        <end position="110"/>
    </location>
</feature>
<dbReference type="InterPro" id="IPR007272">
    <property type="entry name" value="Sulf_transp_TsuA/YedE"/>
</dbReference>
<feature type="transmembrane region" description="Helical" evidence="9">
    <location>
        <begin position="243"/>
        <end position="267"/>
    </location>
</feature>
<evidence type="ECO:0000256" key="7">
    <source>
        <dbReference type="ARBA" id="ARBA00023136"/>
    </source>
</evidence>
<feature type="transmembrane region" description="Helical" evidence="9">
    <location>
        <begin position="341"/>
        <end position="359"/>
    </location>
</feature>
<dbReference type="RefSeq" id="WP_380664824.1">
    <property type="nucleotide sequence ID" value="NZ_JBHTCJ010000002.1"/>
</dbReference>
<feature type="transmembrane region" description="Helical" evidence="9">
    <location>
        <begin position="196"/>
        <end position="215"/>
    </location>
</feature>
<organism evidence="10 11">
    <name type="scientific">Saccharopolyspora griseoalba</name>
    <dbReference type="NCBI Taxonomy" id="1431848"/>
    <lineage>
        <taxon>Bacteria</taxon>
        <taxon>Bacillati</taxon>
        <taxon>Actinomycetota</taxon>
        <taxon>Actinomycetes</taxon>
        <taxon>Pseudonocardiales</taxon>
        <taxon>Pseudonocardiaceae</taxon>
        <taxon>Saccharopolyspora</taxon>
    </lineage>
</organism>
<evidence type="ECO:0000313" key="11">
    <source>
        <dbReference type="Proteomes" id="UP001596504"/>
    </source>
</evidence>
<keyword evidence="5 9" id="KW-0812">Transmembrane</keyword>
<dbReference type="EMBL" id="JBHTCJ010000002">
    <property type="protein sequence ID" value="MFC7340707.1"/>
    <property type="molecule type" value="Genomic_DNA"/>
</dbReference>
<dbReference type="PANTHER" id="PTHR30574:SF1">
    <property type="entry name" value="SULPHUR TRANSPORT DOMAIN-CONTAINING PROTEIN"/>
    <property type="match status" value="1"/>
</dbReference>
<feature type="transmembrane region" description="Helical" evidence="9">
    <location>
        <begin position="154"/>
        <end position="176"/>
    </location>
</feature>
<dbReference type="Proteomes" id="UP001596504">
    <property type="component" value="Unassembled WGS sequence"/>
</dbReference>
<comment type="similarity">
    <text evidence="8">Belongs to the TsuA/YedE (TC 9.B.102) family.</text>
</comment>
<evidence type="ECO:0000256" key="2">
    <source>
        <dbReference type="ARBA" id="ARBA00022448"/>
    </source>
</evidence>
<dbReference type="PANTHER" id="PTHR30574">
    <property type="entry name" value="INNER MEMBRANE PROTEIN YEDE"/>
    <property type="match status" value="1"/>
</dbReference>
<accession>A0ABW2LE10</accession>
<keyword evidence="3" id="KW-1003">Cell membrane</keyword>
<evidence type="ECO:0000256" key="5">
    <source>
        <dbReference type="ARBA" id="ARBA00022692"/>
    </source>
</evidence>
<keyword evidence="7 9" id="KW-0472">Membrane</keyword>
<evidence type="ECO:0000313" key="10">
    <source>
        <dbReference type="EMBL" id="MFC7340707.1"/>
    </source>
</evidence>
<feature type="transmembrane region" description="Helical" evidence="9">
    <location>
        <begin position="24"/>
        <end position="42"/>
    </location>
</feature>
<comment type="caution">
    <text evidence="10">The sequence shown here is derived from an EMBL/GenBank/DDBJ whole genome shotgun (WGS) entry which is preliminary data.</text>
</comment>
<keyword evidence="6 9" id="KW-1133">Transmembrane helix</keyword>
<keyword evidence="4" id="KW-0997">Cell inner membrane</keyword>
<gene>
    <name evidence="10" type="ORF">ACFQRI_04720</name>
</gene>
<evidence type="ECO:0000256" key="9">
    <source>
        <dbReference type="SAM" id="Phobius"/>
    </source>
</evidence>